<dbReference type="EMBL" id="VSSQ01000034">
    <property type="protein sequence ID" value="MPL66892.1"/>
    <property type="molecule type" value="Genomic_DNA"/>
</dbReference>
<evidence type="ECO:0000256" key="1">
    <source>
        <dbReference type="SAM" id="MobiDB-lite"/>
    </source>
</evidence>
<accession>A0A644TKR0</accession>
<dbReference type="InterPro" id="IPR031893">
    <property type="entry name" value="Phage_tail_APC"/>
</dbReference>
<gene>
    <name evidence="3" type="ORF">SDC9_12580</name>
</gene>
<dbReference type="Gene3D" id="6.10.140.1310">
    <property type="match status" value="1"/>
</dbReference>
<protein>
    <recommendedName>
        <fullName evidence="2">Phage tail assembly chaperone-like domain-containing protein</fullName>
    </recommendedName>
</protein>
<organism evidence="3">
    <name type="scientific">bioreactor metagenome</name>
    <dbReference type="NCBI Taxonomy" id="1076179"/>
    <lineage>
        <taxon>unclassified sequences</taxon>
        <taxon>metagenomes</taxon>
        <taxon>ecological metagenomes</taxon>
    </lineage>
</organism>
<dbReference type="AlphaFoldDB" id="A0A644TKR0"/>
<feature type="region of interest" description="Disordered" evidence="1">
    <location>
        <begin position="98"/>
        <end position="127"/>
    </location>
</feature>
<name>A0A644TKR0_9ZZZZ</name>
<evidence type="ECO:0000259" key="2">
    <source>
        <dbReference type="Pfam" id="PF16778"/>
    </source>
</evidence>
<reference evidence="3" key="1">
    <citation type="submission" date="2019-08" db="EMBL/GenBank/DDBJ databases">
        <authorList>
            <person name="Kucharzyk K."/>
            <person name="Murdoch R.W."/>
            <person name="Higgins S."/>
            <person name="Loffler F."/>
        </authorList>
    </citation>
    <scope>NUCLEOTIDE SEQUENCE</scope>
</reference>
<feature type="domain" description="Phage tail assembly chaperone-like" evidence="2">
    <location>
        <begin position="55"/>
        <end position="118"/>
    </location>
</feature>
<comment type="caution">
    <text evidence="3">The sequence shown here is derived from an EMBL/GenBank/DDBJ whole genome shotgun (WGS) entry which is preliminary data.</text>
</comment>
<sequence length="127" mass="13966">MSCHVLLNAAGEIDMWDAQPFPGSVEVDYEVVRGWDGRPYKAGEEPLRPAEAIFEVLRASRDMRLAATDKYVLADYPISEGYLAQVKAYRAALRALPEQPGAPWDGGGEATPWPDTPDILQTEQSCA</sequence>
<dbReference type="Pfam" id="PF16778">
    <property type="entry name" value="Phage_tail_APC"/>
    <property type="match status" value="1"/>
</dbReference>
<evidence type="ECO:0000313" key="3">
    <source>
        <dbReference type="EMBL" id="MPL66892.1"/>
    </source>
</evidence>
<proteinExistence type="predicted"/>